<feature type="compositionally biased region" description="Basic and acidic residues" evidence="2">
    <location>
        <begin position="40"/>
        <end position="49"/>
    </location>
</feature>
<feature type="compositionally biased region" description="Basic and acidic residues" evidence="2">
    <location>
        <begin position="1349"/>
        <end position="1361"/>
    </location>
</feature>
<feature type="compositionally biased region" description="Low complexity" evidence="2">
    <location>
        <begin position="20"/>
        <end position="34"/>
    </location>
</feature>
<dbReference type="Pfam" id="PF25422">
    <property type="entry name" value="DUF7892"/>
    <property type="match status" value="1"/>
</dbReference>
<feature type="compositionally biased region" description="Basic and acidic residues" evidence="2">
    <location>
        <begin position="1318"/>
        <end position="1329"/>
    </location>
</feature>
<dbReference type="InterPro" id="IPR057214">
    <property type="entry name" value="DUF7892"/>
</dbReference>
<dbReference type="PANTHER" id="PTHR13037">
    <property type="entry name" value="FORMIN"/>
    <property type="match status" value="1"/>
</dbReference>
<dbReference type="EMBL" id="JAGMVJ010000010">
    <property type="protein sequence ID" value="KAH7086947.1"/>
    <property type="molecule type" value="Genomic_DNA"/>
</dbReference>
<feature type="domain" description="DUF7892" evidence="3">
    <location>
        <begin position="785"/>
        <end position="951"/>
    </location>
</feature>
<feature type="region of interest" description="Disordered" evidence="2">
    <location>
        <begin position="317"/>
        <end position="392"/>
    </location>
</feature>
<feature type="region of interest" description="Disordered" evidence="2">
    <location>
        <begin position="1462"/>
        <end position="1502"/>
    </location>
</feature>
<comment type="caution">
    <text evidence="4">The sequence shown here is derived from an EMBL/GenBank/DDBJ whole genome shotgun (WGS) entry which is preliminary data.</text>
</comment>
<feature type="region of interest" description="Disordered" evidence="2">
    <location>
        <begin position="1113"/>
        <end position="1362"/>
    </location>
</feature>
<feature type="compositionally biased region" description="Polar residues" evidence="2">
    <location>
        <begin position="1028"/>
        <end position="1045"/>
    </location>
</feature>
<dbReference type="Proteomes" id="UP000813461">
    <property type="component" value="Unassembled WGS sequence"/>
</dbReference>
<feature type="compositionally biased region" description="Polar residues" evidence="2">
    <location>
        <begin position="369"/>
        <end position="379"/>
    </location>
</feature>
<evidence type="ECO:0000259" key="3">
    <source>
        <dbReference type="Pfam" id="PF25422"/>
    </source>
</evidence>
<keyword evidence="5" id="KW-1185">Reference proteome</keyword>
<feature type="region of interest" description="Disordered" evidence="2">
    <location>
        <begin position="1"/>
        <end position="54"/>
    </location>
</feature>
<dbReference type="PANTHER" id="PTHR13037:SF24">
    <property type="entry name" value="POLYCOMB PROTEIN PCL-RELATED"/>
    <property type="match status" value="1"/>
</dbReference>
<organism evidence="4 5">
    <name type="scientific">Paraphoma chrysanthemicola</name>
    <dbReference type="NCBI Taxonomy" id="798071"/>
    <lineage>
        <taxon>Eukaryota</taxon>
        <taxon>Fungi</taxon>
        <taxon>Dikarya</taxon>
        <taxon>Ascomycota</taxon>
        <taxon>Pezizomycotina</taxon>
        <taxon>Dothideomycetes</taxon>
        <taxon>Pleosporomycetidae</taxon>
        <taxon>Pleosporales</taxon>
        <taxon>Pleosporineae</taxon>
        <taxon>Phaeosphaeriaceae</taxon>
        <taxon>Paraphoma</taxon>
    </lineage>
</organism>
<name>A0A8K0R5X6_9PLEO</name>
<feature type="compositionally biased region" description="Basic and acidic residues" evidence="2">
    <location>
        <begin position="1153"/>
        <end position="1164"/>
    </location>
</feature>
<sequence length="1502" mass="168252">MAAMDERESSVASSTDFYQSDPKSAPSAPAAPSDMAVTKRKADRDLSARDKKRKLASPSTAISSDLGWCAGLPPAVWQHIFLSCSLKDLGRLMQVNRSFLLYLTDVHNVSLSKADAVCLRLLKSESIWASARNAHSPKPPKPLPGFSELQMWQIAWLKRCQFCNKASSSTPGQKVWQKGPGPDGVRTVWPFGIRTCGPCLMENCQTETSLLFSESSALRPALPFALITRDENYVPAHHLHNTSIPPEVEIGKYYYKKHVEEITCEMKNALRLGSAAAEEWSKGLDAQGKERMKAADNWEKWDGRDQQEQNRLAAALSSVANHSHKEASRSPRQIPSPVIHTPVPVAPSSQYAHPRPPTVPPQVFTPQPGQSGSTQPSHQRNLHDANEAKASRKTEIERRCQQMNPPIPPNILRHMDSFKAALQISQPMTEHAWDVLQPRLLAQLPAAQQAEANHVSHAASLSTKSVDRRFQDVNSKEAKEAMDREWEDLQRPIRDRLSAIADDFINQDWDQGKALTFESCPKFAADLLTHVRRKYHEAADIDHAATPLHHDEAANGANSKPKLVLENMKWVYDNKIKPLTEQYRKDLFFCNGQDCESSTRPYGFEGVVQHFGAKHTHAFSSGNVVVAWREAEWPEETPFHPDPLAVQPFHHGHSSTSGYPGNFVPYSRAGTATPHMLPHMPQASPGPYGYGNHYNNGPFLPPQAAGAPMTGYEYGQPYHNPVDGYTFAPMGPPGYAPQVGTGSYMPSPAMVNPAVAPPPPALPPPGQVLPGGVPHVPEDAGHSNSLYDKQVSTVIEMSQDIWKQTSGIKDMPNSLRIYVLIHRVISAFHVEFNHEPNLTHFIDAFSNHEIPKALKLAPGLSCKTCQAESSHQLTGAHYAKPAERKTYTVSNLLSHFKIQHLTPQPYGTAYGQQNPQLDWKEDMIELPNERVISGLLHAPGMDDEKLLMIARVFPSLFPMPLPKLSSIEQNGLASPPLSGSKEIPGTDESTGDAPEKSGPPSLASGRVESPGVPKPTSDEQDARRSALPAQTSEGPSSTRRQQSYRDSPPGERRRRVYAEPGYYVPRDDVEDGYPRAREYVEYAQSPRIVHSGPAYGEYTGRRTVFREQERMYGPPPEDIVYAHPREGSHGREYGTYSRQARYYDEEDQPSEYRFVREHHSRDGPPARGQSAADRFLEDFVPGQAAADEAIPPPSAPQPEDKEPGTAPEAPEGVRFVSPPPPGPAIPKEAELAPRPLAPPQHPRAPSTVSNGSRYDDYHSNTRYLPAPDSGGPGRRAGPHRRRDRPHEQRMPSRYYRYMSVAREEPYGRGPSMSRSQSRRYEEQRRRIDQQETPQPNAEYDYEPAYSRDASVDHASPEERIYPRAAAREYVSVQDRLYPYSPPRERYYEPRSSQPVYYDEYGHEVVRLRGEPRHSRGPYMSYPPPARYEPERYEYVPVPYHERERPHPPRYNNRGEIMYYEERERALPRRPAPAPETEPEPYEQAGPEIKVETAPVPMPPEGP</sequence>
<evidence type="ECO:0000256" key="1">
    <source>
        <dbReference type="ARBA" id="ARBA00022581"/>
    </source>
</evidence>
<accession>A0A8K0R5X6</accession>
<proteinExistence type="predicted"/>
<keyword evidence="1" id="KW-0945">Host-virus interaction</keyword>
<reference evidence="4" key="1">
    <citation type="journal article" date="2021" name="Nat. Commun.">
        <title>Genetic determinants of endophytism in the Arabidopsis root mycobiome.</title>
        <authorList>
            <person name="Mesny F."/>
            <person name="Miyauchi S."/>
            <person name="Thiergart T."/>
            <person name="Pickel B."/>
            <person name="Atanasova L."/>
            <person name="Karlsson M."/>
            <person name="Huettel B."/>
            <person name="Barry K.W."/>
            <person name="Haridas S."/>
            <person name="Chen C."/>
            <person name="Bauer D."/>
            <person name="Andreopoulos W."/>
            <person name="Pangilinan J."/>
            <person name="LaButti K."/>
            <person name="Riley R."/>
            <person name="Lipzen A."/>
            <person name="Clum A."/>
            <person name="Drula E."/>
            <person name="Henrissat B."/>
            <person name="Kohler A."/>
            <person name="Grigoriev I.V."/>
            <person name="Martin F.M."/>
            <person name="Hacquard S."/>
        </authorList>
    </citation>
    <scope>NUCLEOTIDE SEQUENCE</scope>
    <source>
        <strain evidence="4">MPI-SDFR-AT-0120</strain>
    </source>
</reference>
<dbReference type="OrthoDB" id="2322499at2759"/>
<gene>
    <name evidence="4" type="ORF">FB567DRAFT_526606</name>
</gene>
<dbReference type="CDD" id="cd09917">
    <property type="entry name" value="F-box_SF"/>
    <property type="match status" value="1"/>
</dbReference>
<evidence type="ECO:0000313" key="5">
    <source>
        <dbReference type="Proteomes" id="UP000813461"/>
    </source>
</evidence>
<feature type="compositionally biased region" description="Basic and acidic residues" evidence="2">
    <location>
        <begin position="381"/>
        <end position="392"/>
    </location>
</feature>
<feature type="region of interest" description="Disordered" evidence="2">
    <location>
        <begin position="968"/>
        <end position="1070"/>
    </location>
</feature>
<feature type="compositionally biased region" description="Basic and acidic residues" evidence="2">
    <location>
        <begin position="1123"/>
        <end position="1132"/>
    </location>
</feature>
<protein>
    <recommendedName>
        <fullName evidence="3">DUF7892 domain-containing protein</fullName>
    </recommendedName>
</protein>
<evidence type="ECO:0000256" key="2">
    <source>
        <dbReference type="SAM" id="MobiDB-lite"/>
    </source>
</evidence>
<evidence type="ECO:0000313" key="4">
    <source>
        <dbReference type="EMBL" id="KAH7086947.1"/>
    </source>
</evidence>